<dbReference type="PANTHER" id="PTHR11439:SF455">
    <property type="entry name" value="RLK (RECEPTOR-LIKE PROTEIN KINASE) 8, PUTATIVE-RELATED"/>
    <property type="match status" value="1"/>
</dbReference>
<comment type="caution">
    <text evidence="3">The sequence shown here is derived from an EMBL/GenBank/DDBJ whole genome shotgun (WGS) entry which is preliminary data.</text>
</comment>
<proteinExistence type="predicted"/>
<reference evidence="3 4" key="3">
    <citation type="submission" date="2019-11" db="EMBL/GenBank/DDBJ databases">
        <title>A de novo genome assembly of a pear dwarfing rootstock.</title>
        <authorList>
            <person name="Wang F."/>
            <person name="Wang J."/>
            <person name="Li S."/>
            <person name="Zhang Y."/>
            <person name="Fang M."/>
            <person name="Ma L."/>
            <person name="Zhao Y."/>
            <person name="Jiang S."/>
        </authorList>
    </citation>
    <scope>NUCLEOTIDE SEQUENCE [LARGE SCALE GENOMIC DNA]</scope>
    <source>
        <strain evidence="3">S2</strain>
        <tissue evidence="3">Leaf</tissue>
    </source>
</reference>
<dbReference type="CDD" id="cd09272">
    <property type="entry name" value="RNase_HI_RT_Ty1"/>
    <property type="match status" value="1"/>
</dbReference>
<evidence type="ECO:0000313" key="3">
    <source>
        <dbReference type="EMBL" id="KAB2622360.1"/>
    </source>
</evidence>
<feature type="domain" description="Retroviral polymerase SH3-like" evidence="2">
    <location>
        <begin position="50"/>
        <end position="80"/>
    </location>
</feature>
<feature type="compositionally biased region" description="Polar residues" evidence="1">
    <location>
        <begin position="111"/>
        <end position="127"/>
    </location>
</feature>
<protein>
    <recommendedName>
        <fullName evidence="2">Retroviral polymerase SH3-like domain-containing protein</fullName>
    </recommendedName>
</protein>
<gene>
    <name evidence="3" type="ORF">D8674_024542</name>
</gene>
<reference evidence="3 4" key="1">
    <citation type="submission" date="2019-09" db="EMBL/GenBank/DDBJ databases">
        <authorList>
            <person name="Ou C."/>
        </authorList>
    </citation>
    <scope>NUCLEOTIDE SEQUENCE [LARGE SCALE GENOMIC DNA]</scope>
    <source>
        <strain evidence="3">S2</strain>
        <tissue evidence="3">Leaf</tissue>
    </source>
</reference>
<dbReference type="Proteomes" id="UP000327157">
    <property type="component" value="Chromosome 4"/>
</dbReference>
<organism evidence="3 4">
    <name type="scientific">Pyrus ussuriensis x Pyrus communis</name>
    <dbReference type="NCBI Taxonomy" id="2448454"/>
    <lineage>
        <taxon>Eukaryota</taxon>
        <taxon>Viridiplantae</taxon>
        <taxon>Streptophyta</taxon>
        <taxon>Embryophyta</taxon>
        <taxon>Tracheophyta</taxon>
        <taxon>Spermatophyta</taxon>
        <taxon>Magnoliopsida</taxon>
        <taxon>eudicotyledons</taxon>
        <taxon>Gunneridae</taxon>
        <taxon>Pentapetalae</taxon>
        <taxon>rosids</taxon>
        <taxon>fabids</taxon>
        <taxon>Rosales</taxon>
        <taxon>Rosaceae</taxon>
        <taxon>Amygdaloideae</taxon>
        <taxon>Maleae</taxon>
        <taxon>Pyrus</taxon>
    </lineage>
</organism>
<dbReference type="InterPro" id="IPR057670">
    <property type="entry name" value="SH3_retrovirus"/>
</dbReference>
<evidence type="ECO:0000259" key="2">
    <source>
        <dbReference type="Pfam" id="PF25597"/>
    </source>
</evidence>
<reference evidence="4" key="2">
    <citation type="submission" date="2019-10" db="EMBL/GenBank/DDBJ databases">
        <title>A de novo genome assembly of a pear dwarfing rootstock.</title>
        <authorList>
            <person name="Wang F."/>
            <person name="Wang J."/>
            <person name="Li S."/>
            <person name="Zhang Y."/>
            <person name="Fang M."/>
            <person name="Ma L."/>
            <person name="Zhao Y."/>
            <person name="Jiang S."/>
        </authorList>
    </citation>
    <scope>NUCLEOTIDE SEQUENCE [LARGE SCALE GENOMIC DNA]</scope>
</reference>
<name>A0A5N5HAA2_9ROSA</name>
<keyword evidence="4" id="KW-1185">Reference proteome</keyword>
<dbReference type="AlphaFoldDB" id="A0A5N5HAA2"/>
<dbReference type="Pfam" id="PF25597">
    <property type="entry name" value="SH3_retrovirus"/>
    <property type="match status" value="1"/>
</dbReference>
<feature type="region of interest" description="Disordered" evidence="1">
    <location>
        <begin position="111"/>
        <end position="148"/>
    </location>
</feature>
<dbReference type="PANTHER" id="PTHR11439">
    <property type="entry name" value="GAG-POL-RELATED RETROTRANSPOSON"/>
    <property type="match status" value="1"/>
</dbReference>
<sequence length="439" mass="48995">MQAMHTVMQPSQTSISQCLPQVWLTDFGATNHMTADSSNLSLATPYPTNETYKGYICYDVSGKHTYISRHVVFDEYDFPYAALVPDSKVSISSPEVSGTFSSLPVVTNSNTIELPTPHDTNASDTFISPSNTSDSSSSPPTTSPMLPLPSFPISNSPLSIIGTYTSFSSIPVVPESNAEDMSTYTLPPVDLFNLNPCKRMEKWTWRESGGRERQREKRGMKNRKSVDAIRLLKDDGQPYGNPTLYRSIVGALQYLTFTRPDIAFSVHQVCQFMQTLMVAHFTAVTRILRYLKGAMHLGISYNRGNLNLTTFRDADWAGDPNDRRSTTGLVVFLGSNPMSWSSKKQQIVPIAKQLVLFCDNLYAIALSFYPVQHQKTKHIEIDVHFVRESVAKQQLFVQFVSSREQFADILTKGLSAPVFHTHCNNLMLGLSKQEIEGGC</sequence>
<evidence type="ECO:0000256" key="1">
    <source>
        <dbReference type="SAM" id="MobiDB-lite"/>
    </source>
</evidence>
<evidence type="ECO:0000313" key="4">
    <source>
        <dbReference type="Proteomes" id="UP000327157"/>
    </source>
</evidence>
<dbReference type="EMBL" id="SMOL01000231">
    <property type="protein sequence ID" value="KAB2622360.1"/>
    <property type="molecule type" value="Genomic_DNA"/>
</dbReference>
<accession>A0A5N5HAA2</accession>
<dbReference type="OrthoDB" id="1192411at2759"/>
<feature type="compositionally biased region" description="Low complexity" evidence="1">
    <location>
        <begin position="128"/>
        <end position="145"/>
    </location>
</feature>